<dbReference type="PANTHER" id="PTHR33164:SF43">
    <property type="entry name" value="HTH-TYPE TRANSCRIPTIONAL REPRESSOR YETL"/>
    <property type="match status" value="1"/>
</dbReference>
<dbReference type="PRINTS" id="PR00598">
    <property type="entry name" value="HTHMARR"/>
</dbReference>
<dbReference type="GO" id="GO:0003677">
    <property type="term" value="F:DNA binding"/>
    <property type="evidence" value="ECO:0007669"/>
    <property type="project" value="UniProtKB-KW"/>
</dbReference>
<dbReference type="GO" id="GO:0006950">
    <property type="term" value="P:response to stress"/>
    <property type="evidence" value="ECO:0007669"/>
    <property type="project" value="TreeGrafter"/>
</dbReference>
<dbReference type="GO" id="GO:0003700">
    <property type="term" value="F:DNA-binding transcription factor activity"/>
    <property type="evidence" value="ECO:0007669"/>
    <property type="project" value="InterPro"/>
</dbReference>
<evidence type="ECO:0000256" key="2">
    <source>
        <dbReference type="ARBA" id="ARBA00023125"/>
    </source>
</evidence>
<dbReference type="PROSITE" id="PS50995">
    <property type="entry name" value="HTH_MARR_2"/>
    <property type="match status" value="1"/>
</dbReference>
<keyword evidence="2" id="KW-0238">DNA-binding</keyword>
<dbReference type="Pfam" id="PF12802">
    <property type="entry name" value="MarR_2"/>
    <property type="match status" value="1"/>
</dbReference>
<dbReference type="InterPro" id="IPR036390">
    <property type="entry name" value="WH_DNA-bd_sf"/>
</dbReference>
<dbReference type="PROSITE" id="PS01117">
    <property type="entry name" value="HTH_MARR_1"/>
    <property type="match status" value="1"/>
</dbReference>
<dbReference type="InterPro" id="IPR000835">
    <property type="entry name" value="HTH_MarR-typ"/>
</dbReference>
<evidence type="ECO:0000256" key="1">
    <source>
        <dbReference type="ARBA" id="ARBA00023015"/>
    </source>
</evidence>
<sequence>MEKNSNNSELFGQLFMTLTQAITKSHSLEEFGLTRLQAITLRNVYKRPGTTMTELAKTIGITRPQLTRIIGTLEERGLLQRQHNEENRRVVNVYRTEKGKAVVKEHMQLIQGRIQERINTLSSSDRKDLSVHLQETIRLMAKAKILELDSIDN</sequence>
<dbReference type="GeneID" id="42980786"/>
<accession>A0A192GZL4</accession>
<dbReference type="SMART" id="SM00347">
    <property type="entry name" value="HTH_MARR"/>
    <property type="match status" value="1"/>
</dbReference>
<gene>
    <name evidence="4" type="ORF">AYR53_00860</name>
</gene>
<dbReference type="STRING" id="375175.AYR53_00860"/>
<keyword evidence="5" id="KW-1185">Reference proteome</keyword>
<dbReference type="InterPro" id="IPR036388">
    <property type="entry name" value="WH-like_DNA-bd_sf"/>
</dbReference>
<dbReference type="RefSeq" id="WP_068279871.1">
    <property type="nucleotide sequence ID" value="NZ_CP014873.1"/>
</dbReference>
<dbReference type="InterPro" id="IPR023187">
    <property type="entry name" value="Tscrpt_reg_MarR-type_CS"/>
</dbReference>
<dbReference type="OrthoDB" id="2329008at2"/>
<evidence type="ECO:0000313" key="5">
    <source>
        <dbReference type="Proteomes" id="UP000078582"/>
    </source>
</evidence>
<name>A0A192GZL4_9LACO</name>
<protein>
    <submittedName>
        <fullName evidence="4">Uncharacterized protein</fullName>
    </submittedName>
</protein>
<proteinExistence type="predicted"/>
<dbReference type="SUPFAM" id="SSF46785">
    <property type="entry name" value="Winged helix' DNA-binding domain"/>
    <property type="match status" value="1"/>
</dbReference>
<keyword evidence="3" id="KW-0804">Transcription</keyword>
<dbReference type="InterPro" id="IPR039422">
    <property type="entry name" value="MarR/SlyA-like"/>
</dbReference>
<dbReference type="Gene3D" id="1.10.10.10">
    <property type="entry name" value="Winged helix-like DNA-binding domain superfamily/Winged helix DNA-binding domain"/>
    <property type="match status" value="1"/>
</dbReference>
<evidence type="ECO:0000256" key="3">
    <source>
        <dbReference type="ARBA" id="ARBA00023163"/>
    </source>
</evidence>
<dbReference type="EMBL" id="CP014873">
    <property type="protein sequence ID" value="ANK61432.1"/>
    <property type="molecule type" value="Genomic_DNA"/>
</dbReference>
<dbReference type="PANTHER" id="PTHR33164">
    <property type="entry name" value="TRANSCRIPTIONAL REGULATOR, MARR FAMILY"/>
    <property type="match status" value="1"/>
</dbReference>
<reference evidence="4 5" key="1">
    <citation type="submission" date="2016-03" db="EMBL/GenBank/DDBJ databases">
        <title>Pediococcus and Lactobacillus from brewery environment - whole genome sequencing and assembly.</title>
        <authorList>
            <person name="Behr J."/>
            <person name="Geissler A.J."/>
            <person name="Vogel R.F."/>
        </authorList>
    </citation>
    <scope>NUCLEOTIDE SEQUENCE [LARGE SCALE GENOMIC DNA]</scope>
    <source>
        <strain evidence="4 5">TMW 1.1989</strain>
    </source>
</reference>
<keyword evidence="1" id="KW-0805">Transcription regulation</keyword>
<dbReference type="AlphaFoldDB" id="A0A192GZL4"/>
<organism evidence="4 5">
    <name type="scientific">Loigolactobacillus backii</name>
    <dbReference type="NCBI Taxonomy" id="375175"/>
    <lineage>
        <taxon>Bacteria</taxon>
        <taxon>Bacillati</taxon>
        <taxon>Bacillota</taxon>
        <taxon>Bacilli</taxon>
        <taxon>Lactobacillales</taxon>
        <taxon>Lactobacillaceae</taxon>
        <taxon>Loigolactobacillus</taxon>
    </lineage>
</organism>
<dbReference type="Proteomes" id="UP000078582">
    <property type="component" value="Chromosome"/>
</dbReference>
<evidence type="ECO:0000313" key="4">
    <source>
        <dbReference type="EMBL" id="ANK61432.1"/>
    </source>
</evidence>